<evidence type="ECO:0000313" key="3">
    <source>
        <dbReference type="Proteomes" id="UP000542342"/>
    </source>
</evidence>
<feature type="region of interest" description="Disordered" evidence="1">
    <location>
        <begin position="136"/>
        <end position="167"/>
    </location>
</feature>
<protein>
    <submittedName>
        <fullName evidence="2">Uncharacterized protein</fullName>
    </submittedName>
</protein>
<feature type="compositionally biased region" description="Pro residues" evidence="1">
    <location>
        <begin position="145"/>
        <end position="158"/>
    </location>
</feature>
<organism evidence="2 3">
    <name type="scientific">Thermogemmata fonticola</name>
    <dbReference type="NCBI Taxonomy" id="2755323"/>
    <lineage>
        <taxon>Bacteria</taxon>
        <taxon>Pseudomonadati</taxon>
        <taxon>Planctomycetota</taxon>
        <taxon>Planctomycetia</taxon>
        <taxon>Gemmatales</taxon>
        <taxon>Gemmataceae</taxon>
        <taxon>Thermogemmata</taxon>
    </lineage>
</organism>
<reference evidence="2 3" key="1">
    <citation type="submission" date="2020-07" db="EMBL/GenBank/DDBJ databases">
        <title>Thermogemmata thermophila gen. nov., sp. nov., a novel moderate thermophilic planctomycete from a Kamchatka hot spring.</title>
        <authorList>
            <person name="Elcheninov A.G."/>
            <person name="Podosokorskaya O.A."/>
            <person name="Kovaleva O.L."/>
            <person name="Novikov A."/>
            <person name="Bonch-Osmolovskaya E.A."/>
            <person name="Toshchakov S.V."/>
            <person name="Kublanov I.V."/>
        </authorList>
    </citation>
    <scope>NUCLEOTIDE SEQUENCE [LARGE SCALE GENOMIC DNA]</scope>
    <source>
        <strain evidence="2 3">2918</strain>
    </source>
</reference>
<comment type="caution">
    <text evidence="2">The sequence shown here is derived from an EMBL/GenBank/DDBJ whole genome shotgun (WGS) entry which is preliminary data.</text>
</comment>
<evidence type="ECO:0000256" key="1">
    <source>
        <dbReference type="SAM" id="MobiDB-lite"/>
    </source>
</evidence>
<dbReference type="Proteomes" id="UP000542342">
    <property type="component" value="Unassembled WGS sequence"/>
</dbReference>
<evidence type="ECO:0000313" key="2">
    <source>
        <dbReference type="EMBL" id="MBA2227963.1"/>
    </source>
</evidence>
<name>A0A7V9ADE7_9BACT</name>
<dbReference type="AlphaFoldDB" id="A0A7V9ADE7"/>
<sequence length="315" mass="36398">MTATAEHKPSSPPRGPLWDGHFTPEERAWVRRAAYLRAHAHDWKAIAEQLQVSEDVLLDRIEMYHHFFRKEVRYYERENIRHACREACMILRQLLRTNKPTQMAKAADLIVRLEMNRYRHRPRPCRCAACCRSARSAASGSGPRPAAPPPRQTPPPPVPRDKPPTKRKIRLADPVLQCFPNTARGRIARDLYLQAHTMTPEQMAAKWEDMFRRECFKRRIPIPGVEFQEYWLKEGYDGDDAVGWDKNDPVFQVYLQLRRQGVVDYHTIRHKIAEICGADAANVYDLREKCRMLLNTNWGQGVGRGPRPANGSADG</sequence>
<keyword evidence="3" id="KW-1185">Reference proteome</keyword>
<feature type="non-terminal residue" evidence="2">
    <location>
        <position position="315"/>
    </location>
</feature>
<gene>
    <name evidence="2" type="ORF">H0921_17530</name>
</gene>
<dbReference type="EMBL" id="JACEFB010000029">
    <property type="protein sequence ID" value="MBA2227963.1"/>
    <property type="molecule type" value="Genomic_DNA"/>
</dbReference>
<accession>A0A7V9ADE7</accession>
<proteinExistence type="predicted"/>